<dbReference type="EMBL" id="VBAO01000458">
    <property type="protein sequence ID" value="TMI77508.1"/>
    <property type="molecule type" value="Genomic_DNA"/>
</dbReference>
<organism evidence="1 2">
    <name type="scientific">Candidatus Segetimicrobium genomatis</name>
    <dbReference type="NCBI Taxonomy" id="2569760"/>
    <lineage>
        <taxon>Bacteria</taxon>
        <taxon>Bacillati</taxon>
        <taxon>Candidatus Sysuimicrobiota</taxon>
        <taxon>Candidatus Sysuimicrobiia</taxon>
        <taxon>Candidatus Sysuimicrobiales</taxon>
        <taxon>Candidatus Segetimicrobiaceae</taxon>
        <taxon>Candidatus Segetimicrobium</taxon>
    </lineage>
</organism>
<sequence>MNFPRYHENWGGVNYWYQGSLVASGPTNHTCFEYQAQVVTVVDDPLWTCTINAMQGFWSTQRFSPPNRLWFYDVSFSNASYLPPLTQRFVYLNLVYFTQVYQ</sequence>
<proteinExistence type="predicted"/>
<gene>
    <name evidence="1" type="ORF">E6H04_14085</name>
</gene>
<dbReference type="Proteomes" id="UP000320048">
    <property type="component" value="Unassembled WGS sequence"/>
</dbReference>
<evidence type="ECO:0000313" key="1">
    <source>
        <dbReference type="EMBL" id="TMI77508.1"/>
    </source>
</evidence>
<name>A0A537J1T7_9BACT</name>
<dbReference type="AlphaFoldDB" id="A0A537J1T7"/>
<comment type="caution">
    <text evidence="1">The sequence shown here is derived from an EMBL/GenBank/DDBJ whole genome shotgun (WGS) entry which is preliminary data.</text>
</comment>
<reference evidence="1 2" key="1">
    <citation type="journal article" date="2019" name="Nat. Microbiol.">
        <title>Mediterranean grassland soil C-N compound turnover is dependent on rainfall and depth, and is mediated by genomically divergent microorganisms.</title>
        <authorList>
            <person name="Diamond S."/>
            <person name="Andeer P.F."/>
            <person name="Li Z."/>
            <person name="Crits-Christoph A."/>
            <person name="Burstein D."/>
            <person name="Anantharaman K."/>
            <person name="Lane K.R."/>
            <person name="Thomas B.C."/>
            <person name="Pan C."/>
            <person name="Northen T.R."/>
            <person name="Banfield J.F."/>
        </authorList>
    </citation>
    <scope>NUCLEOTIDE SEQUENCE [LARGE SCALE GENOMIC DNA]</scope>
    <source>
        <strain evidence="1">NP_7</strain>
    </source>
</reference>
<accession>A0A537J1T7</accession>
<evidence type="ECO:0000313" key="2">
    <source>
        <dbReference type="Proteomes" id="UP000320048"/>
    </source>
</evidence>
<protein>
    <submittedName>
        <fullName evidence="1">Uncharacterized protein</fullName>
    </submittedName>
</protein>